<comment type="caution">
    <text evidence="2">The sequence shown here is derived from an EMBL/GenBank/DDBJ whole genome shotgun (WGS) entry which is preliminary data.</text>
</comment>
<organism evidence="2 3">
    <name type="scientific">Eschrichtius robustus</name>
    <name type="common">California gray whale</name>
    <name type="synonym">Eschrichtius gibbosus</name>
    <dbReference type="NCBI Taxonomy" id="9764"/>
    <lineage>
        <taxon>Eukaryota</taxon>
        <taxon>Metazoa</taxon>
        <taxon>Chordata</taxon>
        <taxon>Craniata</taxon>
        <taxon>Vertebrata</taxon>
        <taxon>Euteleostomi</taxon>
        <taxon>Mammalia</taxon>
        <taxon>Eutheria</taxon>
        <taxon>Laurasiatheria</taxon>
        <taxon>Artiodactyla</taxon>
        <taxon>Whippomorpha</taxon>
        <taxon>Cetacea</taxon>
        <taxon>Mysticeti</taxon>
        <taxon>Eschrichtiidae</taxon>
        <taxon>Eschrichtius</taxon>
    </lineage>
</organism>
<feature type="compositionally biased region" description="Gly residues" evidence="1">
    <location>
        <begin position="58"/>
        <end position="75"/>
    </location>
</feature>
<feature type="region of interest" description="Disordered" evidence="1">
    <location>
        <begin position="229"/>
        <end position="261"/>
    </location>
</feature>
<feature type="compositionally biased region" description="Pro residues" evidence="1">
    <location>
        <begin position="84"/>
        <end position="96"/>
    </location>
</feature>
<accession>A0AB34GAE3</accession>
<gene>
    <name evidence="2" type="ORF">J1605_016093</name>
</gene>
<dbReference type="AlphaFoldDB" id="A0AB34GAE3"/>
<evidence type="ECO:0000313" key="3">
    <source>
        <dbReference type="Proteomes" id="UP001159641"/>
    </source>
</evidence>
<evidence type="ECO:0000313" key="2">
    <source>
        <dbReference type="EMBL" id="KAJ8775866.1"/>
    </source>
</evidence>
<protein>
    <submittedName>
        <fullName evidence="2">Uncharacterized protein</fullName>
    </submittedName>
</protein>
<name>A0AB34GAE3_ESCRO</name>
<proteinExistence type="predicted"/>
<evidence type="ECO:0000256" key="1">
    <source>
        <dbReference type="SAM" id="MobiDB-lite"/>
    </source>
</evidence>
<feature type="region of interest" description="Disordered" evidence="1">
    <location>
        <begin position="1"/>
        <end position="97"/>
    </location>
</feature>
<feature type="compositionally biased region" description="Basic and acidic residues" evidence="1">
    <location>
        <begin position="243"/>
        <end position="255"/>
    </location>
</feature>
<dbReference type="EMBL" id="JAIQCJ010002567">
    <property type="protein sequence ID" value="KAJ8775866.1"/>
    <property type="molecule type" value="Genomic_DNA"/>
</dbReference>
<reference evidence="2 3" key="1">
    <citation type="submission" date="2022-11" db="EMBL/GenBank/DDBJ databases">
        <title>Whole genome sequence of Eschrichtius robustus ER-17-0199.</title>
        <authorList>
            <person name="Bruniche-Olsen A."/>
            <person name="Black A.N."/>
            <person name="Fields C.J."/>
            <person name="Walden K."/>
            <person name="Dewoody J.A."/>
        </authorList>
    </citation>
    <scope>NUCLEOTIDE SEQUENCE [LARGE SCALE GENOMIC DNA]</scope>
    <source>
        <strain evidence="2">ER-17-0199</strain>
        <tissue evidence="2">Blubber</tissue>
    </source>
</reference>
<keyword evidence="3" id="KW-1185">Reference proteome</keyword>
<sequence length="286" mass="30645">MEVAAGRGGQRPRSQARQRGQKPCLRQWAKNNQGHPEAHGGSPLQPGQRRRRADNGRPGYGGGGQPGPGDWGGRTGKGEQTPGPEAPAPPLQPLPPHSLARSFLFRSLSVPVSMVTASGRSLRRRPLCGRPAPSLRRVPAVGAPLAEGSWTPISPASRILMTSRRPARPLESAVVLEEGLRLGSHGWRTTLPRSLRGGAPRAARDRDWLVSRPHAEELKELLCCDRGRAARPTGVEGDDGEEAGGKLEEEARESEAAGWSVERQVVGKLETGTCAEGPNPVPNWRP</sequence>
<dbReference type="Proteomes" id="UP001159641">
    <property type="component" value="Unassembled WGS sequence"/>
</dbReference>